<sequence>MTIRVVLDTNVLVSALLFENGRRAWLRRTWQTAAITPVLSESSARELIRVLAYPRFRLTRADVDRLLADVLPWCPTHAGPLKPGQIQVRDPKDQVFLDQALAAEFRIGLENP</sequence>
<dbReference type="EMBL" id="JAYGHX010000005">
    <property type="protein sequence ID" value="MEA5391445.1"/>
    <property type="molecule type" value="Genomic_DNA"/>
</dbReference>
<comment type="caution">
    <text evidence="2">The sequence shown here is derived from an EMBL/GenBank/DDBJ whole genome shotgun (WGS) entry which is preliminary data.</text>
</comment>
<proteinExistence type="predicted"/>
<protein>
    <submittedName>
        <fullName evidence="2">PIN domain-containing protein</fullName>
    </submittedName>
</protein>
<gene>
    <name evidence="2" type="ORF">VB738_09255</name>
</gene>
<evidence type="ECO:0000259" key="1">
    <source>
        <dbReference type="Pfam" id="PF13470"/>
    </source>
</evidence>
<dbReference type="Proteomes" id="UP001304461">
    <property type="component" value="Unassembled WGS sequence"/>
</dbReference>
<organism evidence="2 3">
    <name type="scientific">Cyanobium gracile UHCC 0139</name>
    <dbReference type="NCBI Taxonomy" id="3110308"/>
    <lineage>
        <taxon>Bacteria</taxon>
        <taxon>Bacillati</taxon>
        <taxon>Cyanobacteriota</taxon>
        <taxon>Cyanophyceae</taxon>
        <taxon>Synechococcales</taxon>
        <taxon>Prochlorococcaceae</taxon>
        <taxon>Cyanobium</taxon>
    </lineage>
</organism>
<dbReference type="SUPFAM" id="SSF88723">
    <property type="entry name" value="PIN domain-like"/>
    <property type="match status" value="1"/>
</dbReference>
<dbReference type="RefSeq" id="WP_323305479.1">
    <property type="nucleotide sequence ID" value="NZ_JAYGHX010000005.1"/>
</dbReference>
<dbReference type="Pfam" id="PF13470">
    <property type="entry name" value="PIN_3"/>
    <property type="match status" value="1"/>
</dbReference>
<evidence type="ECO:0000313" key="3">
    <source>
        <dbReference type="Proteomes" id="UP001304461"/>
    </source>
</evidence>
<dbReference type="InterPro" id="IPR002850">
    <property type="entry name" value="PIN_toxin-like"/>
</dbReference>
<accession>A0ABU5RUU0</accession>
<dbReference type="PANTHER" id="PTHR34610">
    <property type="entry name" value="SSL7007 PROTEIN"/>
    <property type="match status" value="1"/>
</dbReference>
<evidence type="ECO:0000313" key="2">
    <source>
        <dbReference type="EMBL" id="MEA5391445.1"/>
    </source>
</evidence>
<keyword evidence="3" id="KW-1185">Reference proteome</keyword>
<feature type="domain" description="PIN" evidence="1">
    <location>
        <begin position="4"/>
        <end position="104"/>
    </location>
</feature>
<name>A0ABU5RUU0_9CYAN</name>
<dbReference type="PANTHER" id="PTHR34610:SF4">
    <property type="entry name" value="SLL8027 PROTEIN"/>
    <property type="match status" value="1"/>
</dbReference>
<dbReference type="InterPro" id="IPR029060">
    <property type="entry name" value="PIN-like_dom_sf"/>
</dbReference>
<dbReference type="InterPro" id="IPR002716">
    <property type="entry name" value="PIN_dom"/>
</dbReference>
<reference evidence="2 3" key="1">
    <citation type="submission" date="2023-12" db="EMBL/GenBank/DDBJ databases">
        <title>Baltic Sea Cyanobacteria.</title>
        <authorList>
            <person name="Delbaje E."/>
            <person name="Fewer D.P."/>
            <person name="Shishido T.K."/>
        </authorList>
    </citation>
    <scope>NUCLEOTIDE SEQUENCE [LARGE SCALE GENOMIC DNA]</scope>
    <source>
        <strain evidence="2 3">UHCC 0139</strain>
    </source>
</reference>